<evidence type="ECO:0000256" key="8">
    <source>
        <dbReference type="ARBA" id="ARBA00023136"/>
    </source>
</evidence>
<dbReference type="CDD" id="cd16326">
    <property type="entry name" value="LolB"/>
    <property type="match status" value="1"/>
</dbReference>
<comment type="caution">
    <text evidence="13">The sequence shown here is derived from an EMBL/GenBank/DDBJ whole genome shotgun (WGS) entry which is preliminary data.</text>
</comment>
<keyword evidence="9" id="KW-0564">Palmitate</keyword>
<keyword evidence="14" id="KW-1185">Reference proteome</keyword>
<evidence type="ECO:0000256" key="12">
    <source>
        <dbReference type="ARBA" id="ARBA00023288"/>
    </source>
</evidence>
<dbReference type="Gene3D" id="2.50.20.10">
    <property type="entry name" value="Lipoprotein localisation LolA/LolB/LppX"/>
    <property type="match status" value="1"/>
</dbReference>
<evidence type="ECO:0000256" key="2">
    <source>
        <dbReference type="ARBA" id="ARBA00009696"/>
    </source>
</evidence>
<dbReference type="Proteomes" id="UP001202831">
    <property type="component" value="Unassembled WGS sequence"/>
</dbReference>
<protein>
    <recommendedName>
        <fullName evidence="4">Outer-membrane lipoprotein LolB</fullName>
    </recommendedName>
</protein>
<evidence type="ECO:0000313" key="13">
    <source>
        <dbReference type="EMBL" id="MCL2912633.1"/>
    </source>
</evidence>
<keyword evidence="8" id="KW-0472">Membrane</keyword>
<evidence type="ECO:0000256" key="9">
    <source>
        <dbReference type="ARBA" id="ARBA00023139"/>
    </source>
</evidence>
<keyword evidence="6" id="KW-0732">Signal</keyword>
<organism evidence="13 14">
    <name type="scientific">Shewanella corallii</name>
    <dbReference type="NCBI Taxonomy" id="560080"/>
    <lineage>
        <taxon>Bacteria</taxon>
        <taxon>Pseudomonadati</taxon>
        <taxon>Pseudomonadota</taxon>
        <taxon>Gammaproteobacteria</taxon>
        <taxon>Alteromonadales</taxon>
        <taxon>Shewanellaceae</taxon>
        <taxon>Shewanella</taxon>
    </lineage>
</organism>
<evidence type="ECO:0000256" key="4">
    <source>
        <dbReference type="ARBA" id="ARBA00016202"/>
    </source>
</evidence>
<evidence type="ECO:0000256" key="11">
    <source>
        <dbReference type="ARBA" id="ARBA00023237"/>
    </source>
</evidence>
<evidence type="ECO:0000256" key="7">
    <source>
        <dbReference type="ARBA" id="ARBA00022927"/>
    </source>
</evidence>
<keyword evidence="11" id="KW-0998">Cell outer membrane</keyword>
<evidence type="ECO:0000256" key="3">
    <source>
        <dbReference type="ARBA" id="ARBA00011245"/>
    </source>
</evidence>
<keyword evidence="7" id="KW-0653">Protein transport</keyword>
<evidence type="ECO:0000313" key="14">
    <source>
        <dbReference type="Proteomes" id="UP001202831"/>
    </source>
</evidence>
<sequence length="214" mass="23646">MRFTKPLLSGLIIVTAALSGCVSKPDLPLVPVDIKQPAAAYAWDLSGKILVKTPDDKVSTNLYWLHSPRRDEMRLTSMLGTSLMSMSVTPEETKLTADGDTYTDDDPQRLLYRLSGWSIPVDKLPLWLTGQFEGATVIKKDAQGRPSELQATGIQPWTIQVRSWQPDNPVLPRLMLVSRPGMELKVQINRWQALAPAAPVANSLPTNDQANTQS</sequence>
<dbReference type="SUPFAM" id="SSF89392">
    <property type="entry name" value="Prokaryotic lipoproteins and lipoprotein localization factors"/>
    <property type="match status" value="1"/>
</dbReference>
<keyword evidence="10" id="KW-0143">Chaperone</keyword>
<evidence type="ECO:0000256" key="1">
    <source>
        <dbReference type="ARBA" id="ARBA00004459"/>
    </source>
</evidence>
<gene>
    <name evidence="13" type="primary">lolB</name>
    <name evidence="13" type="ORF">L2725_02370</name>
</gene>
<evidence type="ECO:0000256" key="6">
    <source>
        <dbReference type="ARBA" id="ARBA00022729"/>
    </source>
</evidence>
<dbReference type="Pfam" id="PF03550">
    <property type="entry name" value="LolB"/>
    <property type="match status" value="1"/>
</dbReference>
<keyword evidence="5" id="KW-0813">Transport</keyword>
<evidence type="ECO:0000256" key="5">
    <source>
        <dbReference type="ARBA" id="ARBA00022448"/>
    </source>
</evidence>
<dbReference type="PROSITE" id="PS51257">
    <property type="entry name" value="PROKAR_LIPOPROTEIN"/>
    <property type="match status" value="1"/>
</dbReference>
<evidence type="ECO:0000256" key="10">
    <source>
        <dbReference type="ARBA" id="ARBA00023186"/>
    </source>
</evidence>
<dbReference type="InterPro" id="IPR029046">
    <property type="entry name" value="LolA/LolB/LppX"/>
</dbReference>
<comment type="similarity">
    <text evidence="2">Belongs to the LolB family.</text>
</comment>
<comment type="subcellular location">
    <subcellularLocation>
        <location evidence="1">Cell outer membrane</location>
        <topology evidence="1">Lipid-anchor</topology>
    </subcellularLocation>
</comment>
<dbReference type="NCBIfam" id="TIGR00548">
    <property type="entry name" value="lolB"/>
    <property type="match status" value="1"/>
</dbReference>
<name>A0ABT0N2H3_9GAMM</name>
<dbReference type="EMBL" id="JAKIKT010000001">
    <property type="protein sequence ID" value="MCL2912633.1"/>
    <property type="molecule type" value="Genomic_DNA"/>
</dbReference>
<comment type="subunit">
    <text evidence="3">Monomer.</text>
</comment>
<keyword evidence="12 13" id="KW-0449">Lipoprotein</keyword>
<proteinExistence type="inferred from homology"/>
<dbReference type="RefSeq" id="WP_249247455.1">
    <property type="nucleotide sequence ID" value="NZ_JAKIKT010000001.1"/>
</dbReference>
<accession>A0ABT0N2H3</accession>
<dbReference type="InterPro" id="IPR004565">
    <property type="entry name" value="OM_lipoprot_LolB"/>
</dbReference>
<reference evidence="13 14" key="1">
    <citation type="submission" date="2022-01" db="EMBL/GenBank/DDBJ databases">
        <title>Whole genome-based taxonomy of the Shewanellaceae.</title>
        <authorList>
            <person name="Martin-Rodriguez A.J."/>
        </authorList>
    </citation>
    <scope>NUCLEOTIDE SEQUENCE [LARGE SCALE GENOMIC DNA]</scope>
    <source>
        <strain evidence="13 14">DSM 21332</strain>
    </source>
</reference>